<dbReference type="AlphaFoldDB" id="A0A380BH55"/>
<dbReference type="PROSITE" id="PS50042">
    <property type="entry name" value="CNMP_BINDING_3"/>
    <property type="match status" value="1"/>
</dbReference>
<name>A0A380BH55_SPHSI</name>
<organism evidence="2 3">
    <name type="scientific">Sphingobacterium spiritivorum</name>
    <name type="common">Flavobacterium spiritivorum</name>
    <dbReference type="NCBI Taxonomy" id="258"/>
    <lineage>
        <taxon>Bacteria</taxon>
        <taxon>Pseudomonadati</taxon>
        <taxon>Bacteroidota</taxon>
        <taxon>Sphingobacteriia</taxon>
        <taxon>Sphingobacteriales</taxon>
        <taxon>Sphingobacteriaceae</taxon>
        <taxon>Sphingobacterium</taxon>
    </lineage>
</organism>
<dbReference type="Proteomes" id="UP000254893">
    <property type="component" value="Unassembled WGS sequence"/>
</dbReference>
<dbReference type="InterPro" id="IPR014710">
    <property type="entry name" value="RmlC-like_jellyroll"/>
</dbReference>
<sequence>MREQLSRYIQNTITVSTDELQIILSYFKPLKPKRNELLLLQGETSQRTFFVGKGCLRIFFINEDGQESTRYFAFEDQFATALTSFITGDPSDEFIQAIEQTELLYINHSDFYHLLEIIPQWEKFYRKYLEFGYVNNTRRLQSFISMDALDRYRNLLIQSPVIVRRLPNKIVASYLGISQETLSRLKSKV</sequence>
<protein>
    <submittedName>
        <fullName evidence="2">Cyclic nucleotide-binding domain</fullName>
    </submittedName>
</protein>
<dbReference type="EMBL" id="UGYW01000002">
    <property type="protein sequence ID" value="SUJ01010.1"/>
    <property type="molecule type" value="Genomic_DNA"/>
</dbReference>
<reference evidence="2 3" key="1">
    <citation type="submission" date="2018-06" db="EMBL/GenBank/DDBJ databases">
        <authorList>
            <consortium name="Pathogen Informatics"/>
            <person name="Doyle S."/>
        </authorList>
    </citation>
    <scope>NUCLEOTIDE SEQUENCE [LARGE SCALE GENOMIC DNA]</scope>
    <source>
        <strain evidence="2 3">NCTC11388</strain>
    </source>
</reference>
<accession>A0A380BH55</accession>
<dbReference type="InterPro" id="IPR000595">
    <property type="entry name" value="cNMP-bd_dom"/>
</dbReference>
<evidence type="ECO:0000259" key="1">
    <source>
        <dbReference type="PROSITE" id="PS50042"/>
    </source>
</evidence>
<dbReference type="SUPFAM" id="SSF51206">
    <property type="entry name" value="cAMP-binding domain-like"/>
    <property type="match status" value="1"/>
</dbReference>
<gene>
    <name evidence="2" type="ORF">NCTC11388_00610</name>
</gene>
<dbReference type="RefSeq" id="WP_115169048.1">
    <property type="nucleotide sequence ID" value="NZ_UGYW01000002.1"/>
</dbReference>
<evidence type="ECO:0000313" key="3">
    <source>
        <dbReference type="Proteomes" id="UP000254893"/>
    </source>
</evidence>
<proteinExistence type="predicted"/>
<dbReference type="CDD" id="cd00038">
    <property type="entry name" value="CAP_ED"/>
    <property type="match status" value="1"/>
</dbReference>
<dbReference type="InterPro" id="IPR018490">
    <property type="entry name" value="cNMP-bd_dom_sf"/>
</dbReference>
<evidence type="ECO:0000313" key="2">
    <source>
        <dbReference type="EMBL" id="SUJ01010.1"/>
    </source>
</evidence>
<dbReference type="Pfam" id="PF00027">
    <property type="entry name" value="cNMP_binding"/>
    <property type="match status" value="1"/>
</dbReference>
<dbReference type="Gene3D" id="2.60.120.10">
    <property type="entry name" value="Jelly Rolls"/>
    <property type="match status" value="1"/>
</dbReference>
<feature type="domain" description="Cyclic nucleotide-binding" evidence="1">
    <location>
        <begin position="15"/>
        <end position="115"/>
    </location>
</feature>